<dbReference type="InterPro" id="IPR036271">
    <property type="entry name" value="Tet_transcr_reg_TetR-rel_C_sf"/>
</dbReference>
<dbReference type="Proteomes" id="UP000253507">
    <property type="component" value="Unassembled WGS sequence"/>
</dbReference>
<reference evidence="5 6" key="1">
    <citation type="submission" date="2018-06" db="EMBL/GenBank/DDBJ databases">
        <title>Streptomyces reniochalinae sp. nov. and Streptomyces diacarnus sp. nov. from marine sponges.</title>
        <authorList>
            <person name="Li L."/>
        </authorList>
    </citation>
    <scope>NUCLEOTIDE SEQUENCE [LARGE SCALE GENOMIC DNA]</scope>
    <source>
        <strain evidence="5 6">LHW50302</strain>
    </source>
</reference>
<evidence type="ECO:0000313" key="6">
    <source>
        <dbReference type="Proteomes" id="UP000253507"/>
    </source>
</evidence>
<dbReference type="Gene3D" id="1.10.10.60">
    <property type="entry name" value="Homeodomain-like"/>
    <property type="match status" value="1"/>
</dbReference>
<dbReference type="EMBL" id="QOIM01000041">
    <property type="protein sequence ID" value="RCG15413.1"/>
    <property type="molecule type" value="Genomic_DNA"/>
</dbReference>
<proteinExistence type="predicted"/>
<dbReference type="GO" id="GO:0003700">
    <property type="term" value="F:DNA-binding transcription factor activity"/>
    <property type="evidence" value="ECO:0007669"/>
    <property type="project" value="TreeGrafter"/>
</dbReference>
<name>A0A367EBQ9_9ACTN</name>
<dbReference type="PANTHER" id="PTHR30055:SF151">
    <property type="entry name" value="TRANSCRIPTIONAL REGULATORY PROTEIN"/>
    <property type="match status" value="1"/>
</dbReference>
<protein>
    <submittedName>
        <fullName evidence="5">TetR family transcriptional regulator</fullName>
    </submittedName>
</protein>
<evidence type="ECO:0000256" key="3">
    <source>
        <dbReference type="ARBA" id="ARBA00023163"/>
    </source>
</evidence>
<comment type="caution">
    <text evidence="5">The sequence shown here is derived from an EMBL/GenBank/DDBJ whole genome shotgun (WGS) entry which is preliminary data.</text>
</comment>
<evidence type="ECO:0000259" key="4">
    <source>
        <dbReference type="Pfam" id="PF02909"/>
    </source>
</evidence>
<dbReference type="PANTHER" id="PTHR30055">
    <property type="entry name" value="HTH-TYPE TRANSCRIPTIONAL REGULATOR RUTR"/>
    <property type="match status" value="1"/>
</dbReference>
<dbReference type="Gene3D" id="1.10.357.10">
    <property type="entry name" value="Tetracycline Repressor, domain 2"/>
    <property type="match status" value="1"/>
</dbReference>
<keyword evidence="6" id="KW-1185">Reference proteome</keyword>
<dbReference type="GO" id="GO:0000976">
    <property type="term" value="F:transcription cis-regulatory region binding"/>
    <property type="evidence" value="ECO:0007669"/>
    <property type="project" value="TreeGrafter"/>
</dbReference>
<dbReference type="OrthoDB" id="2570341at2"/>
<dbReference type="Pfam" id="PF02909">
    <property type="entry name" value="TetR_C_1"/>
    <property type="match status" value="1"/>
</dbReference>
<dbReference type="AlphaFoldDB" id="A0A367EBQ9"/>
<accession>A0A367EBQ9</accession>
<keyword evidence="3" id="KW-0804">Transcription</keyword>
<evidence type="ECO:0000256" key="1">
    <source>
        <dbReference type="ARBA" id="ARBA00023015"/>
    </source>
</evidence>
<feature type="domain" description="Tetracycline repressor TetR C-terminal" evidence="4">
    <location>
        <begin position="91"/>
        <end position="230"/>
    </location>
</feature>
<dbReference type="GO" id="GO:0045892">
    <property type="term" value="P:negative regulation of DNA-templated transcription"/>
    <property type="evidence" value="ECO:0007669"/>
    <property type="project" value="InterPro"/>
</dbReference>
<evidence type="ECO:0000256" key="2">
    <source>
        <dbReference type="ARBA" id="ARBA00023125"/>
    </source>
</evidence>
<keyword evidence="1" id="KW-0805">Transcription regulation</keyword>
<dbReference type="SUPFAM" id="SSF48498">
    <property type="entry name" value="Tetracyclin repressor-like, C-terminal domain"/>
    <property type="match status" value="1"/>
</dbReference>
<dbReference type="InterPro" id="IPR009057">
    <property type="entry name" value="Homeodomain-like_sf"/>
</dbReference>
<evidence type="ECO:0000313" key="5">
    <source>
        <dbReference type="EMBL" id="RCG15413.1"/>
    </source>
</evidence>
<keyword evidence="2" id="KW-0238">DNA-binding</keyword>
<dbReference type="InterPro" id="IPR004111">
    <property type="entry name" value="Repressor_TetR_C"/>
</dbReference>
<organism evidence="5 6">
    <name type="scientific">Streptomyces reniochalinae</name>
    <dbReference type="NCBI Taxonomy" id="2250578"/>
    <lineage>
        <taxon>Bacteria</taxon>
        <taxon>Bacillati</taxon>
        <taxon>Actinomycetota</taxon>
        <taxon>Actinomycetes</taxon>
        <taxon>Kitasatosporales</taxon>
        <taxon>Streptomycetaceae</taxon>
        <taxon>Streptomyces</taxon>
    </lineage>
</organism>
<gene>
    <name evidence="5" type="ORF">DQ392_24935</name>
</gene>
<dbReference type="InterPro" id="IPR050109">
    <property type="entry name" value="HTH-type_TetR-like_transc_reg"/>
</dbReference>
<dbReference type="SUPFAM" id="SSF46689">
    <property type="entry name" value="Homeodomain-like"/>
    <property type="match status" value="1"/>
</dbReference>
<sequence length="236" mass="25351">MTAAGDNQRTVALLWGEAITPTRGPKPTLSAARIARTAIDIADTEGLAAVSMQRVAASFEYTTMSLYRYVGGKAALVELMVDIALESPPAPDASADWRARLETWAQAGLERYRRHPWLLGAATAEHRVMGPHELSWLEAALDALSGTPLTVPEKHDAFLVINGHVRNVAQELAHSGGDAEWNATMSGILDRHGDRFPTLTAALSSGEHHTVGADSLQFGLACILDGLAAQIARRQR</sequence>
<dbReference type="RefSeq" id="WP_114017939.1">
    <property type="nucleotide sequence ID" value="NZ_QOIM01000041.1"/>
</dbReference>